<reference evidence="1 2" key="1">
    <citation type="submission" date="2017-08" db="EMBL/GenBank/DDBJ databases">
        <title>Phylogenetic analysis of Mycobacterium avium complex whole genomes.</title>
        <authorList>
            <person name="Caverly L.J."/>
            <person name="Spilker T."/>
            <person name="Lipuma J."/>
        </authorList>
    </citation>
    <scope>NUCLEOTIDE SEQUENCE [LARGE SCALE GENOMIC DNA]</scope>
    <source>
        <strain evidence="1 2">FLAC0165</strain>
    </source>
</reference>
<dbReference type="EMBL" id="NSFD01000056">
    <property type="protein sequence ID" value="PBA23731.1"/>
    <property type="molecule type" value="Genomic_DNA"/>
</dbReference>
<name>A0A2A2ZBB0_MYCAV</name>
<evidence type="ECO:0000313" key="1">
    <source>
        <dbReference type="EMBL" id="PBA23731.1"/>
    </source>
</evidence>
<proteinExistence type="predicted"/>
<protein>
    <submittedName>
        <fullName evidence="1">Uncharacterized protein</fullName>
    </submittedName>
</protein>
<evidence type="ECO:0000313" key="2">
    <source>
        <dbReference type="Proteomes" id="UP000217768"/>
    </source>
</evidence>
<dbReference type="Proteomes" id="UP000217768">
    <property type="component" value="Unassembled WGS sequence"/>
</dbReference>
<gene>
    <name evidence="1" type="ORF">CKJ66_27005</name>
</gene>
<dbReference type="AlphaFoldDB" id="A0A2A2ZBB0"/>
<sequence>MRVDASRGDGSGVDGIGASGAELVGDGATVQREDPLAVVAWATVPVCRFAAVWAPRRGETYGSLA</sequence>
<comment type="caution">
    <text evidence="1">The sequence shown here is derived from an EMBL/GenBank/DDBJ whole genome shotgun (WGS) entry which is preliminary data.</text>
</comment>
<accession>A0A2A2ZBB0</accession>
<organism evidence="1 2">
    <name type="scientific">Mycobacterium avium</name>
    <dbReference type="NCBI Taxonomy" id="1764"/>
    <lineage>
        <taxon>Bacteria</taxon>
        <taxon>Bacillati</taxon>
        <taxon>Actinomycetota</taxon>
        <taxon>Actinomycetes</taxon>
        <taxon>Mycobacteriales</taxon>
        <taxon>Mycobacteriaceae</taxon>
        <taxon>Mycobacterium</taxon>
        <taxon>Mycobacterium avium complex (MAC)</taxon>
    </lineage>
</organism>